<accession>A0ACC6KX93</accession>
<organism evidence="1 2">
    <name type="scientific">Pedobacter africanus</name>
    <dbReference type="NCBI Taxonomy" id="151894"/>
    <lineage>
        <taxon>Bacteria</taxon>
        <taxon>Pseudomonadati</taxon>
        <taxon>Bacteroidota</taxon>
        <taxon>Sphingobacteriia</taxon>
        <taxon>Sphingobacteriales</taxon>
        <taxon>Sphingobacteriaceae</taxon>
        <taxon>Pedobacter</taxon>
    </lineage>
</organism>
<comment type="caution">
    <text evidence="1">The sequence shown here is derived from an EMBL/GenBank/DDBJ whole genome shotgun (WGS) entry which is preliminary data.</text>
</comment>
<sequence length="336" mass="36483">MNQLRRISISPLGIFLTLVSYGMVFNGCKKDDALKLAGNNNISAIIADNFNLSVYNTALIRTGLAKTTDQEGQFTAIAPSDDAFRDAGLGNSTTILSIDPARISAIMNYHILNGVYEFNKLPFLFNQEIRSANGGKLFVTHWVKRGDTILTINGAKIVSKNIKAANGLIQVIDRVLEPYSHDRVTAAIASDRDLSLFHQALQRSGLTEILNGKGPYTVFAPNNAAMIAAGLRTIEEIDGMDPAVLQGLMRYHILSDRRFVYDYVLSSGAANRSDQTMIDGKSIQVILKPNPQVAGAFTGIELKGTGNTSVIQLTKQDVLTGNGVVHTIESLLKITQ</sequence>
<keyword evidence="2" id="KW-1185">Reference proteome</keyword>
<dbReference type="EMBL" id="JAVDTF010000002">
    <property type="protein sequence ID" value="MDR6783708.1"/>
    <property type="molecule type" value="Genomic_DNA"/>
</dbReference>
<gene>
    <name evidence="1" type="ORF">J2X78_002273</name>
</gene>
<name>A0ACC6KX93_9SPHI</name>
<dbReference type="Proteomes" id="UP001246858">
    <property type="component" value="Unassembled WGS sequence"/>
</dbReference>
<evidence type="ECO:0000313" key="2">
    <source>
        <dbReference type="Proteomes" id="UP001246858"/>
    </source>
</evidence>
<evidence type="ECO:0000313" key="1">
    <source>
        <dbReference type="EMBL" id="MDR6783708.1"/>
    </source>
</evidence>
<proteinExistence type="predicted"/>
<reference evidence="1" key="1">
    <citation type="submission" date="2023-07" db="EMBL/GenBank/DDBJ databases">
        <title>Sorghum-associated microbial communities from plants grown in Nebraska, USA.</title>
        <authorList>
            <person name="Schachtman D."/>
        </authorList>
    </citation>
    <scope>NUCLEOTIDE SEQUENCE</scope>
    <source>
        <strain evidence="1">2697</strain>
    </source>
</reference>
<protein>
    <submittedName>
        <fullName evidence="1">Surface protein with fasciclin (FAS1) repeats</fullName>
    </submittedName>
</protein>